<dbReference type="Gene3D" id="2.30.30.40">
    <property type="entry name" value="SH3 Domains"/>
    <property type="match status" value="1"/>
</dbReference>
<dbReference type="Proteomes" id="UP001476583">
    <property type="component" value="Chromosome"/>
</dbReference>
<feature type="domain" description="CheW-like" evidence="1">
    <location>
        <begin position="14"/>
        <end position="158"/>
    </location>
</feature>
<gene>
    <name evidence="2" type="ORF">WG219_04720</name>
</gene>
<dbReference type="PANTHER" id="PTHR22617">
    <property type="entry name" value="CHEMOTAXIS SENSOR HISTIDINE KINASE-RELATED"/>
    <property type="match status" value="1"/>
</dbReference>
<name>A0ABZ2RID5_ECTME</name>
<dbReference type="SMART" id="SM00260">
    <property type="entry name" value="CheW"/>
    <property type="match status" value="1"/>
</dbReference>
<evidence type="ECO:0000313" key="3">
    <source>
        <dbReference type="Proteomes" id="UP001476583"/>
    </source>
</evidence>
<evidence type="ECO:0000259" key="1">
    <source>
        <dbReference type="PROSITE" id="PS50851"/>
    </source>
</evidence>
<dbReference type="Gene3D" id="2.40.50.180">
    <property type="entry name" value="CheA-289, Domain 4"/>
    <property type="match status" value="1"/>
</dbReference>
<dbReference type="PROSITE" id="PS50851">
    <property type="entry name" value="CHEW"/>
    <property type="match status" value="1"/>
</dbReference>
<dbReference type="SUPFAM" id="SSF50341">
    <property type="entry name" value="CheW-like"/>
    <property type="match status" value="1"/>
</dbReference>
<dbReference type="InterPro" id="IPR002545">
    <property type="entry name" value="CheW-lke_dom"/>
</dbReference>
<protein>
    <submittedName>
        <fullName evidence="2">Chemotaxis protein CheW</fullName>
    </submittedName>
</protein>
<dbReference type="EMBL" id="CP148074">
    <property type="protein sequence ID" value="WXL26789.1"/>
    <property type="molecule type" value="Genomic_DNA"/>
</dbReference>
<dbReference type="InterPro" id="IPR036061">
    <property type="entry name" value="CheW-like_dom_sf"/>
</dbReference>
<proteinExistence type="predicted"/>
<dbReference type="InterPro" id="IPR039315">
    <property type="entry name" value="CheW"/>
</dbReference>
<sequence>MSELPGDTQEPQAPEQYLTMMLGQERFALSIEQVREIIEFNGLTEIPLMPDFLRGVINLRGAVVPVLDLSLRLGRERMVVARRTCIVIVEVMQEEQLQLIGVMVDAVNDVLEVRPDQLEHKPSFGAKVRSDFIAGILRHDEQFIVVLDAARVLSLGELAALVGHASLHGA</sequence>
<reference evidence="2 3" key="1">
    <citation type="submission" date="2024-03" db="EMBL/GenBank/DDBJ databases">
        <title>Complete genome of BD2.</title>
        <authorList>
            <person name="Cao G."/>
        </authorList>
    </citation>
    <scope>NUCLEOTIDE SEQUENCE [LARGE SCALE GENOMIC DNA]</scope>
    <source>
        <strain evidence="2 3">BD2</strain>
    </source>
</reference>
<keyword evidence="3" id="KW-1185">Reference proteome</keyword>
<evidence type="ECO:0000313" key="2">
    <source>
        <dbReference type="EMBL" id="WXL26789.1"/>
    </source>
</evidence>
<accession>A0ABZ2RID5</accession>
<dbReference type="PANTHER" id="PTHR22617:SF41">
    <property type="entry name" value="CHEMOTAXIS SIGNAL TRANSDUCTION SYSTEM ADAPTOR PROTEIN CHEW"/>
    <property type="match status" value="1"/>
</dbReference>
<organism evidence="2 3">
    <name type="scientific">Ectopseudomonas mendocina</name>
    <name type="common">Pseudomonas mendocina</name>
    <dbReference type="NCBI Taxonomy" id="300"/>
    <lineage>
        <taxon>Bacteria</taxon>
        <taxon>Pseudomonadati</taxon>
        <taxon>Pseudomonadota</taxon>
        <taxon>Gammaproteobacteria</taxon>
        <taxon>Pseudomonadales</taxon>
        <taxon>Pseudomonadaceae</taxon>
        <taxon>Ectopseudomonas</taxon>
    </lineage>
</organism>
<dbReference type="Pfam" id="PF01584">
    <property type="entry name" value="CheW"/>
    <property type="match status" value="1"/>
</dbReference>